<dbReference type="Proteomes" id="UP000006377">
    <property type="component" value="Chromosome"/>
</dbReference>
<dbReference type="eggNOG" id="COG0189">
    <property type="taxonomic scope" value="Bacteria"/>
</dbReference>
<dbReference type="PANTHER" id="PTHR21621">
    <property type="entry name" value="RIBOSOMAL PROTEIN S6 MODIFICATION PROTEIN"/>
    <property type="match status" value="1"/>
</dbReference>
<dbReference type="GO" id="GO:0009432">
    <property type="term" value="P:SOS response"/>
    <property type="evidence" value="ECO:0007669"/>
    <property type="project" value="TreeGrafter"/>
</dbReference>
<sequence>MPFSKFLHSGRNESTARAGAAYTSRAMPAKTRNLILINRPYAQEPRDFVEIAERMAVLAPEIDVRVVDAGAGEASLPAELWQRPTLSVCMTLPGRFRPPRGRLYHGFPVPKFEQMRKFAEAGLPVPRTAVYALGRRLDPAVWGSHVIVKPTAVRAMSNGDAVFLMRTERVAERAPVAFPPGHAAHEAPLLVQQFIDTGDHPWSYRVLTLFGAPIMSMIYRAKGPRPQLGVPDEELLRASFASNVDPHFTCTLDADPEVLAFARRAAEAMPRIPLQGLDIIREERTGRLYILEANPGGNTWHFSSKLAEEGRKEVSREERMAQFDAWGVAAQVLAERTLREAG</sequence>
<evidence type="ECO:0000313" key="3">
    <source>
        <dbReference type="EMBL" id="ABS64905.1"/>
    </source>
</evidence>
<dbReference type="OrthoDB" id="8060578at2"/>
<dbReference type="GO" id="GO:0005524">
    <property type="term" value="F:ATP binding"/>
    <property type="evidence" value="ECO:0007669"/>
    <property type="project" value="UniProtKB-UniRule"/>
</dbReference>
<dbReference type="Gene3D" id="3.30.470.20">
    <property type="entry name" value="ATP-grasp fold, B domain"/>
    <property type="match status" value="1"/>
</dbReference>
<keyword evidence="1" id="KW-0067">ATP-binding</keyword>
<dbReference type="GO" id="GO:0018169">
    <property type="term" value="F:ribosomal S6-glutamic acid ligase activity"/>
    <property type="evidence" value="ECO:0007669"/>
    <property type="project" value="TreeGrafter"/>
</dbReference>
<keyword evidence="1" id="KW-0547">Nucleotide-binding</keyword>
<dbReference type="STRING" id="402881.Plav_3300"/>
<dbReference type="SUPFAM" id="SSF56059">
    <property type="entry name" value="Glutathione synthetase ATP-binding domain-like"/>
    <property type="match status" value="1"/>
</dbReference>
<protein>
    <recommendedName>
        <fullName evidence="2">ATP-grasp domain-containing protein</fullName>
    </recommendedName>
</protein>
<dbReference type="InterPro" id="IPR011761">
    <property type="entry name" value="ATP-grasp"/>
</dbReference>
<accession>A7HYC2</accession>
<evidence type="ECO:0000256" key="1">
    <source>
        <dbReference type="PROSITE-ProRule" id="PRU00409"/>
    </source>
</evidence>
<dbReference type="GO" id="GO:0005737">
    <property type="term" value="C:cytoplasm"/>
    <property type="evidence" value="ECO:0007669"/>
    <property type="project" value="TreeGrafter"/>
</dbReference>
<name>A7HYC2_PARL1</name>
<reference evidence="3 4" key="1">
    <citation type="journal article" date="2011" name="Stand. Genomic Sci.">
        <title>Complete genome sequence of Parvibaculum lavamentivorans type strain (DS-1(T)).</title>
        <authorList>
            <person name="Schleheck D."/>
            <person name="Weiss M."/>
            <person name="Pitluck S."/>
            <person name="Bruce D."/>
            <person name="Land M.L."/>
            <person name="Han S."/>
            <person name="Saunders E."/>
            <person name="Tapia R."/>
            <person name="Detter C."/>
            <person name="Brettin T."/>
            <person name="Han J."/>
            <person name="Woyke T."/>
            <person name="Goodwin L."/>
            <person name="Pennacchio L."/>
            <person name="Nolan M."/>
            <person name="Cook A.M."/>
            <person name="Kjelleberg S."/>
            <person name="Thomas T."/>
        </authorList>
    </citation>
    <scope>NUCLEOTIDE SEQUENCE [LARGE SCALE GENOMIC DNA]</scope>
    <source>
        <strain evidence="4">DS-1 / DSM 13023 / NCIMB 13966</strain>
    </source>
</reference>
<keyword evidence="4" id="KW-1185">Reference proteome</keyword>
<proteinExistence type="predicted"/>
<dbReference type="AlphaFoldDB" id="A7HYC2"/>
<dbReference type="PROSITE" id="PS50975">
    <property type="entry name" value="ATP_GRASP"/>
    <property type="match status" value="1"/>
</dbReference>
<gene>
    <name evidence="3" type="ordered locus">Plav_3300</name>
</gene>
<dbReference type="KEGG" id="pla:Plav_3300"/>
<dbReference type="RefSeq" id="WP_012112233.1">
    <property type="nucleotide sequence ID" value="NC_009719.1"/>
</dbReference>
<evidence type="ECO:0000313" key="4">
    <source>
        <dbReference type="Proteomes" id="UP000006377"/>
    </source>
</evidence>
<dbReference type="PANTHER" id="PTHR21621:SF0">
    <property type="entry name" value="BETA-CITRYLGLUTAMATE SYNTHASE B-RELATED"/>
    <property type="match status" value="1"/>
</dbReference>
<organism evidence="3 4">
    <name type="scientific">Parvibaculum lavamentivorans (strain DS-1 / DSM 13023 / NCIMB 13966)</name>
    <dbReference type="NCBI Taxonomy" id="402881"/>
    <lineage>
        <taxon>Bacteria</taxon>
        <taxon>Pseudomonadati</taxon>
        <taxon>Pseudomonadota</taxon>
        <taxon>Alphaproteobacteria</taxon>
        <taxon>Hyphomicrobiales</taxon>
        <taxon>Parvibaculaceae</taxon>
        <taxon>Parvibaculum</taxon>
    </lineage>
</organism>
<dbReference type="HOGENOM" id="CLU_810970_0_0_5"/>
<evidence type="ECO:0000259" key="2">
    <source>
        <dbReference type="PROSITE" id="PS50975"/>
    </source>
</evidence>
<feature type="domain" description="ATP-grasp" evidence="2">
    <location>
        <begin position="115"/>
        <end position="322"/>
    </location>
</feature>
<dbReference type="EMBL" id="CP000774">
    <property type="protein sequence ID" value="ABS64905.1"/>
    <property type="molecule type" value="Genomic_DNA"/>
</dbReference>
<dbReference type="GO" id="GO:0046872">
    <property type="term" value="F:metal ion binding"/>
    <property type="evidence" value="ECO:0007669"/>
    <property type="project" value="InterPro"/>
</dbReference>